<comment type="similarity">
    <text evidence="1">Belongs to the ParD antitoxin family.</text>
</comment>
<dbReference type="RefSeq" id="WP_332080385.1">
    <property type="nucleotide sequence ID" value="NZ_JAZHYN010000005.1"/>
</dbReference>
<dbReference type="Pfam" id="PF03693">
    <property type="entry name" value="ParD_antitoxin"/>
    <property type="match status" value="1"/>
</dbReference>
<evidence type="ECO:0000313" key="3">
    <source>
        <dbReference type="EMBL" id="MEF3365479.1"/>
    </source>
</evidence>
<dbReference type="Proteomes" id="UP001350748">
    <property type="component" value="Unassembled WGS sequence"/>
</dbReference>
<keyword evidence="4" id="KW-1185">Reference proteome</keyword>
<comment type="caution">
    <text evidence="3">The sequence shown here is derived from an EMBL/GenBank/DDBJ whole genome shotgun (WGS) entry which is preliminary data.</text>
</comment>
<name>A0ABU7XDJ6_9HYPH</name>
<dbReference type="InterPro" id="IPR010985">
    <property type="entry name" value="Ribbon_hlx_hlx"/>
</dbReference>
<dbReference type="EMBL" id="JAZHYN010000005">
    <property type="protein sequence ID" value="MEF3365479.1"/>
    <property type="molecule type" value="Genomic_DNA"/>
</dbReference>
<proteinExistence type="inferred from homology"/>
<dbReference type="PANTHER" id="PTHR36582:SF2">
    <property type="entry name" value="ANTITOXIN PARD"/>
    <property type="match status" value="1"/>
</dbReference>
<dbReference type="PANTHER" id="PTHR36582">
    <property type="entry name" value="ANTITOXIN PARD"/>
    <property type="match status" value="1"/>
</dbReference>
<dbReference type="InterPro" id="IPR038296">
    <property type="entry name" value="ParD_sf"/>
</dbReference>
<evidence type="ECO:0000256" key="1">
    <source>
        <dbReference type="ARBA" id="ARBA00008580"/>
    </source>
</evidence>
<dbReference type="InterPro" id="IPR022789">
    <property type="entry name" value="ParD"/>
</dbReference>
<dbReference type="Gene3D" id="6.10.10.120">
    <property type="entry name" value="Antitoxin ParD1-like"/>
    <property type="match status" value="1"/>
</dbReference>
<protein>
    <submittedName>
        <fullName evidence="3">Type II toxin-antitoxin system ParD family antitoxin</fullName>
    </submittedName>
</protein>
<gene>
    <name evidence="3" type="ORF">V3H18_02910</name>
</gene>
<keyword evidence="2" id="KW-1277">Toxin-antitoxin system</keyword>
<dbReference type="SUPFAM" id="SSF47598">
    <property type="entry name" value="Ribbon-helix-helix"/>
    <property type="match status" value="1"/>
</dbReference>
<accession>A0ABU7XDJ6</accession>
<reference evidence="3 4" key="1">
    <citation type="submission" date="2024-02" db="EMBL/GenBank/DDBJ databases">
        <authorList>
            <person name="Grouzdev D."/>
        </authorList>
    </citation>
    <scope>NUCLEOTIDE SEQUENCE [LARGE SCALE GENOMIC DNA]</scope>
    <source>
        <strain evidence="3 4">9N</strain>
    </source>
</reference>
<evidence type="ECO:0000256" key="2">
    <source>
        <dbReference type="ARBA" id="ARBA00022649"/>
    </source>
</evidence>
<evidence type="ECO:0000313" key="4">
    <source>
        <dbReference type="Proteomes" id="UP001350748"/>
    </source>
</evidence>
<sequence>MSKVQKISVALTHQQMADVRAAIDSGEYATPTEILREAVRDWQAKRKSCQNDSDAQRLRQLWDEGKASGDGGPVDFPALRREARSRLKDKSEFAPNGD</sequence>
<organism evidence="3 4">
    <name type="scientific">Methylocystis borbori</name>
    <dbReference type="NCBI Taxonomy" id="3118750"/>
    <lineage>
        <taxon>Bacteria</taxon>
        <taxon>Pseudomonadati</taxon>
        <taxon>Pseudomonadota</taxon>
        <taxon>Alphaproteobacteria</taxon>
        <taxon>Hyphomicrobiales</taxon>
        <taxon>Methylocystaceae</taxon>
        <taxon>Methylocystis</taxon>
    </lineage>
</organism>